<dbReference type="PROSITE" id="PS50887">
    <property type="entry name" value="GGDEF"/>
    <property type="match status" value="1"/>
</dbReference>
<dbReference type="CDD" id="cd01948">
    <property type="entry name" value="EAL"/>
    <property type="match status" value="1"/>
</dbReference>
<dbReference type="SUPFAM" id="SSF141868">
    <property type="entry name" value="EAL domain-like"/>
    <property type="match status" value="1"/>
</dbReference>
<dbReference type="InterPro" id="IPR001633">
    <property type="entry name" value="EAL_dom"/>
</dbReference>
<evidence type="ECO:0000256" key="2">
    <source>
        <dbReference type="ARBA" id="ARBA00022636"/>
    </source>
</evidence>
<dbReference type="GO" id="GO:0071111">
    <property type="term" value="F:cyclic-guanylate-specific phosphodiesterase activity"/>
    <property type="evidence" value="ECO:0007669"/>
    <property type="project" value="UniProtKB-EC"/>
</dbReference>
<sequence length="706" mass="80183">MENDLNQVLKSIDCIAFKFQGSGQFDTIFNDTEWSPKLLKNLLAGNPVSLYGNSLFLDDFLRDAEAFWQQTASSNTLSSGVWTEQFDNGVLGHFEAQAIKADRYQLLVIKNLAEQFDEKQKTLQVAREMILANENILARHDYAQERVASLVSESDNLKSILDSVSRAVDAINTGILIADNEFNCLMENPAVYNLFNLQADKDNGKALTIILQLLDKQYPEFNRIICSDQSWQGELCWMQPPFSMKWLMLSIIPVKNSQDKLSQWIFIATDISRVKHLQQQNEKLTLIDNLTELPNRQYFWNALESFIARGMPFYVLYVDITNFKIINDEFGHNIGDEVLFLISEQIKKSVKKDDIVARIGGDEFGVILQGVITDSQCKKILERITNLTFVPYFHQKINNLNIALKVGVAAYPQDGDSVERLIKCTSIAASYVKDAAELPYAFYTEEMELESQRLLKLKKELDNALEYNQFELYFQPIYFTPDKKVAKVEVLVRWNHPELGLVMPGSFIPLAEETGLIIPLGKWVIEHACQALGELNYRGIDIGMAINLSPRQLSDRTLGPFIEQTIQEFKIDAKKIELEVTEGLLIYNFETVLSQLQALRAVGISLSVDDFGTGYSSLSYLKRLPINALKIDRSFIMDIANDANDKAIVSAVIAMAHKLNLLVVAEGVEQQNQLQFLADNHCDFIQGFLLCKPQPFERLCLTLEQK</sequence>
<dbReference type="FunFam" id="3.20.20.450:FF:000001">
    <property type="entry name" value="Cyclic di-GMP phosphodiesterase yahA"/>
    <property type="match status" value="1"/>
</dbReference>
<dbReference type="InterPro" id="IPR000700">
    <property type="entry name" value="PAS-assoc_C"/>
</dbReference>
<organism evidence="6 7">
    <name type="scientific">Thalassotalea algicola</name>
    <dbReference type="NCBI Taxonomy" id="2716224"/>
    <lineage>
        <taxon>Bacteria</taxon>
        <taxon>Pseudomonadati</taxon>
        <taxon>Pseudomonadota</taxon>
        <taxon>Gammaproteobacteria</taxon>
        <taxon>Alteromonadales</taxon>
        <taxon>Colwelliaceae</taxon>
        <taxon>Thalassotalea</taxon>
    </lineage>
</organism>
<keyword evidence="7" id="KW-1185">Reference proteome</keyword>
<evidence type="ECO:0000313" key="7">
    <source>
        <dbReference type="Proteomes" id="UP000568664"/>
    </source>
</evidence>
<dbReference type="InterPro" id="IPR035919">
    <property type="entry name" value="EAL_sf"/>
</dbReference>
<evidence type="ECO:0000259" key="3">
    <source>
        <dbReference type="PROSITE" id="PS50113"/>
    </source>
</evidence>
<evidence type="ECO:0000259" key="5">
    <source>
        <dbReference type="PROSITE" id="PS50887"/>
    </source>
</evidence>
<name>A0A7Y0LAR1_9GAMM</name>
<dbReference type="SMART" id="SM00267">
    <property type="entry name" value="GGDEF"/>
    <property type="match status" value="1"/>
</dbReference>
<dbReference type="InterPro" id="IPR000160">
    <property type="entry name" value="GGDEF_dom"/>
</dbReference>
<evidence type="ECO:0000313" key="6">
    <source>
        <dbReference type="EMBL" id="NMP30758.1"/>
    </source>
</evidence>
<dbReference type="PANTHER" id="PTHR33121:SF70">
    <property type="entry name" value="SIGNALING PROTEIN YKOW"/>
    <property type="match status" value="1"/>
</dbReference>
<dbReference type="AlphaFoldDB" id="A0A7Y0LAR1"/>
<feature type="domain" description="EAL" evidence="4">
    <location>
        <begin position="454"/>
        <end position="706"/>
    </location>
</feature>
<reference evidence="6 7" key="1">
    <citation type="submission" date="2020-04" db="EMBL/GenBank/DDBJ databases">
        <title>Thalassotalea sp. M1531, isolated from the surface of marine red alga.</title>
        <authorList>
            <person name="Pang L."/>
            <person name="Lu D.-C."/>
        </authorList>
    </citation>
    <scope>NUCLEOTIDE SEQUENCE [LARGE SCALE GENOMIC DNA]</scope>
    <source>
        <strain evidence="6 7">M1531</strain>
    </source>
</reference>
<evidence type="ECO:0000256" key="1">
    <source>
        <dbReference type="ARBA" id="ARBA00012282"/>
    </source>
</evidence>
<feature type="domain" description="PAC" evidence="3">
    <location>
        <begin position="231"/>
        <end position="283"/>
    </location>
</feature>
<dbReference type="SUPFAM" id="SSF55785">
    <property type="entry name" value="PYP-like sensor domain (PAS domain)"/>
    <property type="match status" value="1"/>
</dbReference>
<dbReference type="SMART" id="SM00052">
    <property type="entry name" value="EAL"/>
    <property type="match status" value="1"/>
</dbReference>
<keyword evidence="2" id="KW-0973">c-di-GMP</keyword>
<dbReference type="Gene3D" id="3.30.70.270">
    <property type="match status" value="1"/>
</dbReference>
<dbReference type="InterPro" id="IPR050706">
    <property type="entry name" value="Cyclic-di-GMP_PDE-like"/>
</dbReference>
<dbReference type="InterPro" id="IPR035965">
    <property type="entry name" value="PAS-like_dom_sf"/>
</dbReference>
<dbReference type="RefSeq" id="WP_169074036.1">
    <property type="nucleotide sequence ID" value="NZ_JABBXH010000001.1"/>
</dbReference>
<dbReference type="Proteomes" id="UP000568664">
    <property type="component" value="Unassembled WGS sequence"/>
</dbReference>
<comment type="caution">
    <text evidence="6">The sequence shown here is derived from an EMBL/GenBank/DDBJ whole genome shotgun (WGS) entry which is preliminary data.</text>
</comment>
<dbReference type="PROSITE" id="PS50883">
    <property type="entry name" value="EAL"/>
    <property type="match status" value="1"/>
</dbReference>
<proteinExistence type="predicted"/>
<dbReference type="Pfam" id="PF00563">
    <property type="entry name" value="EAL"/>
    <property type="match status" value="1"/>
</dbReference>
<dbReference type="Pfam" id="PF00990">
    <property type="entry name" value="GGDEF"/>
    <property type="match status" value="1"/>
</dbReference>
<dbReference type="EMBL" id="JABBXH010000001">
    <property type="protein sequence ID" value="NMP30758.1"/>
    <property type="molecule type" value="Genomic_DNA"/>
</dbReference>
<dbReference type="Gene3D" id="3.20.20.450">
    <property type="entry name" value="EAL domain"/>
    <property type="match status" value="1"/>
</dbReference>
<gene>
    <name evidence="6" type="ORF">HII17_04210</name>
</gene>
<feature type="domain" description="GGDEF" evidence="5">
    <location>
        <begin position="311"/>
        <end position="445"/>
    </location>
</feature>
<dbReference type="InterPro" id="IPR029787">
    <property type="entry name" value="Nucleotide_cyclase"/>
</dbReference>
<dbReference type="PANTHER" id="PTHR33121">
    <property type="entry name" value="CYCLIC DI-GMP PHOSPHODIESTERASE PDEF"/>
    <property type="match status" value="1"/>
</dbReference>
<dbReference type="EC" id="3.1.4.52" evidence="1"/>
<dbReference type="NCBIfam" id="TIGR00254">
    <property type="entry name" value="GGDEF"/>
    <property type="match status" value="1"/>
</dbReference>
<dbReference type="CDD" id="cd01949">
    <property type="entry name" value="GGDEF"/>
    <property type="match status" value="1"/>
</dbReference>
<protein>
    <recommendedName>
        <fullName evidence="1">cyclic-guanylate-specific phosphodiesterase</fullName>
        <ecNumber evidence="1">3.1.4.52</ecNumber>
    </recommendedName>
</protein>
<dbReference type="PROSITE" id="PS50113">
    <property type="entry name" value="PAC"/>
    <property type="match status" value="1"/>
</dbReference>
<dbReference type="SUPFAM" id="SSF55073">
    <property type="entry name" value="Nucleotide cyclase"/>
    <property type="match status" value="1"/>
</dbReference>
<dbReference type="InterPro" id="IPR043128">
    <property type="entry name" value="Rev_trsase/Diguanyl_cyclase"/>
</dbReference>
<accession>A0A7Y0LAR1</accession>
<dbReference type="Gene3D" id="3.30.450.20">
    <property type="entry name" value="PAS domain"/>
    <property type="match status" value="1"/>
</dbReference>
<evidence type="ECO:0000259" key="4">
    <source>
        <dbReference type="PROSITE" id="PS50883"/>
    </source>
</evidence>